<name>A0A1G6UBW7_9BACT</name>
<comment type="similarity">
    <text evidence="2">Belongs to the asparagine synthetase family.</text>
</comment>
<evidence type="ECO:0000256" key="3">
    <source>
        <dbReference type="ARBA" id="ARBA00012737"/>
    </source>
</evidence>
<dbReference type="InterPro" id="IPR051786">
    <property type="entry name" value="ASN_synthetase/amidase"/>
</dbReference>
<dbReference type="RefSeq" id="WP_087940176.1">
    <property type="nucleotide sequence ID" value="NZ_FNAC01000027.1"/>
</dbReference>
<keyword evidence="8" id="KW-0061">Asparagine biosynthesis</keyword>
<keyword evidence="12" id="KW-1185">Reference proteome</keyword>
<dbReference type="EMBL" id="FNAC01000027">
    <property type="protein sequence ID" value="SDD38751.1"/>
    <property type="molecule type" value="Genomic_DNA"/>
</dbReference>
<evidence type="ECO:0000256" key="9">
    <source>
        <dbReference type="PIRSR" id="PIRSR001589-2"/>
    </source>
</evidence>
<comment type="pathway">
    <text evidence="1">Amino-acid biosynthesis; L-asparagine biosynthesis; L-asparagine from L-aspartate (L-Gln route): step 1/1.</text>
</comment>
<dbReference type="AlphaFoldDB" id="A0A1G6UBW7"/>
<dbReference type="Gene3D" id="3.40.50.620">
    <property type="entry name" value="HUPs"/>
    <property type="match status" value="1"/>
</dbReference>
<accession>A0A1G6UBW7</accession>
<evidence type="ECO:0000256" key="8">
    <source>
        <dbReference type="PIRSR" id="PIRSR001589-1"/>
    </source>
</evidence>
<keyword evidence="5 9" id="KW-0067">ATP-binding</keyword>
<reference evidence="12" key="1">
    <citation type="submission" date="2016-10" db="EMBL/GenBank/DDBJ databases">
        <authorList>
            <person name="Varghese N."/>
            <person name="Submissions S."/>
        </authorList>
    </citation>
    <scope>NUCLEOTIDE SEQUENCE [LARGE SCALE GENOMIC DNA]</scope>
    <source>
        <strain evidence="12">DSM 23095</strain>
    </source>
</reference>
<dbReference type="Gene3D" id="3.60.20.10">
    <property type="entry name" value="Glutamine Phosphoribosylpyrophosphate, subunit 1, domain 1"/>
    <property type="match status" value="1"/>
</dbReference>
<dbReference type="SUPFAM" id="SSF56235">
    <property type="entry name" value="N-terminal nucleophile aminohydrolases (Ntn hydrolases)"/>
    <property type="match status" value="1"/>
</dbReference>
<evidence type="ECO:0000256" key="1">
    <source>
        <dbReference type="ARBA" id="ARBA00005187"/>
    </source>
</evidence>
<dbReference type="PANTHER" id="PTHR43284">
    <property type="entry name" value="ASPARAGINE SYNTHETASE (GLUTAMINE-HYDROLYZING)"/>
    <property type="match status" value="1"/>
</dbReference>
<dbReference type="STRING" id="686796.SAMN04488104_102751"/>
<dbReference type="CDD" id="cd01991">
    <property type="entry name" value="Asn_synthase_B_C"/>
    <property type="match status" value="1"/>
</dbReference>
<gene>
    <name evidence="11" type="ORF">SAMN04488104_102751</name>
</gene>
<dbReference type="Proteomes" id="UP000199060">
    <property type="component" value="Unassembled WGS sequence"/>
</dbReference>
<keyword evidence="4 9" id="KW-0547">Nucleotide-binding</keyword>
<evidence type="ECO:0000259" key="10">
    <source>
        <dbReference type="PROSITE" id="PS51278"/>
    </source>
</evidence>
<protein>
    <recommendedName>
        <fullName evidence="3">asparagine synthase (glutamine-hydrolyzing)</fullName>
        <ecNumber evidence="3">6.3.5.4</ecNumber>
    </recommendedName>
</protein>
<dbReference type="GO" id="GO:0004066">
    <property type="term" value="F:asparagine synthase (glutamine-hydrolyzing) activity"/>
    <property type="evidence" value="ECO:0007669"/>
    <property type="project" value="UniProtKB-EC"/>
</dbReference>
<dbReference type="OrthoDB" id="9763290at2"/>
<dbReference type="GO" id="GO:0005829">
    <property type="term" value="C:cytosol"/>
    <property type="evidence" value="ECO:0007669"/>
    <property type="project" value="TreeGrafter"/>
</dbReference>
<proteinExistence type="inferred from homology"/>
<dbReference type="NCBIfam" id="TIGR01536">
    <property type="entry name" value="asn_synth_AEB"/>
    <property type="match status" value="1"/>
</dbReference>
<dbReference type="PROSITE" id="PS51278">
    <property type="entry name" value="GATASE_TYPE_2"/>
    <property type="match status" value="1"/>
</dbReference>
<dbReference type="InterPro" id="IPR033738">
    <property type="entry name" value="AsnB_N"/>
</dbReference>
<dbReference type="GO" id="GO:0005524">
    <property type="term" value="F:ATP binding"/>
    <property type="evidence" value="ECO:0007669"/>
    <property type="project" value="UniProtKB-KW"/>
</dbReference>
<dbReference type="InterPro" id="IPR001962">
    <property type="entry name" value="Asn_synthase"/>
</dbReference>
<dbReference type="InterPro" id="IPR006426">
    <property type="entry name" value="Asn_synth_AEB"/>
</dbReference>
<dbReference type="GO" id="GO:0006529">
    <property type="term" value="P:asparagine biosynthetic process"/>
    <property type="evidence" value="ECO:0007669"/>
    <property type="project" value="UniProtKB-KW"/>
</dbReference>
<evidence type="ECO:0000256" key="6">
    <source>
        <dbReference type="ARBA" id="ARBA00022962"/>
    </source>
</evidence>
<organism evidence="11 12">
    <name type="scientific">Algoriphagus faecimaris</name>
    <dbReference type="NCBI Taxonomy" id="686796"/>
    <lineage>
        <taxon>Bacteria</taxon>
        <taxon>Pseudomonadati</taxon>
        <taxon>Bacteroidota</taxon>
        <taxon>Cytophagia</taxon>
        <taxon>Cytophagales</taxon>
        <taxon>Cyclobacteriaceae</taxon>
        <taxon>Algoriphagus</taxon>
    </lineage>
</organism>
<dbReference type="Pfam" id="PF13522">
    <property type="entry name" value="GATase_6"/>
    <property type="match status" value="1"/>
</dbReference>
<evidence type="ECO:0000256" key="2">
    <source>
        <dbReference type="ARBA" id="ARBA00005752"/>
    </source>
</evidence>
<feature type="domain" description="Glutamine amidotransferase type-2" evidence="10">
    <location>
        <begin position="2"/>
        <end position="212"/>
    </location>
</feature>
<dbReference type="InterPro" id="IPR014729">
    <property type="entry name" value="Rossmann-like_a/b/a_fold"/>
</dbReference>
<keyword evidence="6 8" id="KW-0315">Glutamine amidotransferase</keyword>
<dbReference type="PIRSF" id="PIRSF001589">
    <property type="entry name" value="Asn_synthetase_glu-h"/>
    <property type="match status" value="1"/>
</dbReference>
<keyword evidence="8" id="KW-0028">Amino-acid biosynthesis</keyword>
<evidence type="ECO:0000313" key="11">
    <source>
        <dbReference type="EMBL" id="SDD38751.1"/>
    </source>
</evidence>
<evidence type="ECO:0000256" key="7">
    <source>
        <dbReference type="ARBA" id="ARBA00048741"/>
    </source>
</evidence>
<evidence type="ECO:0000313" key="12">
    <source>
        <dbReference type="Proteomes" id="UP000199060"/>
    </source>
</evidence>
<dbReference type="SUPFAM" id="SSF52402">
    <property type="entry name" value="Adenine nucleotide alpha hydrolases-like"/>
    <property type="match status" value="1"/>
</dbReference>
<feature type="active site" description="For GATase activity" evidence="8">
    <location>
        <position position="2"/>
    </location>
</feature>
<evidence type="ECO:0000256" key="4">
    <source>
        <dbReference type="ARBA" id="ARBA00022741"/>
    </source>
</evidence>
<sequence>MCRIAGIIEAHPQPESKEKLEAMLYALRRGGPDDQGTYEAGGVLLGHRRLSIIDLSEQGHQPMLSEDRNLILAFNGEIYNFQQIKADLLAKGYRFRSTTDSEVILYAYQEWGIEAFAKFNGMFAFALYDKAGQQVHLVRDHAGIKPLYYAFEEGRLIFASEVRAFSAYRADWPEQPNWKVLFLAFGSLPFPFTTLRDVKMLAKGSCLTLSLNGFSHSITRFHQFAYTDEISSAAEAEALIKEQLTQAVERHLIADAPLGVFLSGGIDSSLLTLLAHQLGSKKLNTLSVTFKEASFDESAYQQMVLEHIQSQHTAFCVDDQLFLSQLEDVFQAMDQPSIDGVNSYFIAKCAHDNGLKAVLSGLGGDEYFGGYSSFKRMKQLQLLRNLPTAALGATLGKFKDAYKRIAYLQLRNETGDYLFLRGLYPSQDISLILEIPEKQVMDTLRQVRFEGAPQEKDENYASYLESNIYMENQLLKDTDFMSMWHALEVRVPFLDRQLLETVLSIAPAIKYRNERPKYLLSHTFRNLLPDGVVFRQKYGFTFPFALWLKQHIAQVQAMTPSTPHIAAKQQGFMQGSMHWSKYWSLVIAEQFRS</sequence>
<feature type="binding site" evidence="9">
    <location>
        <begin position="360"/>
        <end position="361"/>
    </location>
    <ligand>
        <name>ATP</name>
        <dbReference type="ChEBI" id="CHEBI:30616"/>
    </ligand>
</feature>
<dbReference type="CDD" id="cd00712">
    <property type="entry name" value="AsnB"/>
    <property type="match status" value="1"/>
</dbReference>
<dbReference type="Pfam" id="PF00733">
    <property type="entry name" value="Asn_synthase"/>
    <property type="match status" value="1"/>
</dbReference>
<dbReference type="PANTHER" id="PTHR43284:SF1">
    <property type="entry name" value="ASPARAGINE SYNTHETASE"/>
    <property type="match status" value="1"/>
</dbReference>
<feature type="binding site" evidence="9">
    <location>
        <position position="288"/>
    </location>
    <ligand>
        <name>ATP</name>
        <dbReference type="ChEBI" id="CHEBI:30616"/>
    </ligand>
</feature>
<dbReference type="InterPro" id="IPR017932">
    <property type="entry name" value="GATase_2_dom"/>
</dbReference>
<comment type="catalytic activity">
    <reaction evidence="7">
        <text>L-aspartate + L-glutamine + ATP + H2O = L-asparagine + L-glutamate + AMP + diphosphate + H(+)</text>
        <dbReference type="Rhea" id="RHEA:12228"/>
        <dbReference type="ChEBI" id="CHEBI:15377"/>
        <dbReference type="ChEBI" id="CHEBI:15378"/>
        <dbReference type="ChEBI" id="CHEBI:29985"/>
        <dbReference type="ChEBI" id="CHEBI:29991"/>
        <dbReference type="ChEBI" id="CHEBI:30616"/>
        <dbReference type="ChEBI" id="CHEBI:33019"/>
        <dbReference type="ChEBI" id="CHEBI:58048"/>
        <dbReference type="ChEBI" id="CHEBI:58359"/>
        <dbReference type="ChEBI" id="CHEBI:456215"/>
        <dbReference type="EC" id="6.3.5.4"/>
    </reaction>
</comment>
<dbReference type="EC" id="6.3.5.4" evidence="3"/>
<feature type="binding site" evidence="9">
    <location>
        <position position="100"/>
    </location>
    <ligand>
        <name>L-glutamine</name>
        <dbReference type="ChEBI" id="CHEBI:58359"/>
    </ligand>
</feature>
<evidence type="ECO:0000256" key="5">
    <source>
        <dbReference type="ARBA" id="ARBA00022840"/>
    </source>
</evidence>
<dbReference type="InterPro" id="IPR029055">
    <property type="entry name" value="Ntn_hydrolases_N"/>
</dbReference>